<dbReference type="Gene3D" id="3.30.450.150">
    <property type="entry name" value="Haem-degrading domain"/>
    <property type="match status" value="1"/>
</dbReference>
<dbReference type="PANTHER" id="PTHR34309">
    <property type="entry name" value="SLR1406 PROTEIN"/>
    <property type="match status" value="1"/>
</dbReference>
<sequence>MAQSNATQVQTKASITRDSALALAIAARDAATKIGLNLAIAVTDEGGHLIAFERADATPFLAAEVAVNKAWTAASFGLDTMIWNQVVAQPATAPLANHPRVMPVGGGVPIVAGGRVIGGIGISGGTAQQDHDVAAAALKAAGFEVAK</sequence>
<dbReference type="Pfam" id="PF03928">
    <property type="entry name" value="HbpS-like"/>
    <property type="match status" value="1"/>
</dbReference>
<dbReference type="InterPro" id="IPR038084">
    <property type="entry name" value="PduO/GlcC-like_sf"/>
</dbReference>
<dbReference type="SUPFAM" id="SSF143744">
    <property type="entry name" value="GlcG-like"/>
    <property type="match status" value="1"/>
</dbReference>
<dbReference type="AlphaFoldDB" id="A0A398CGQ3"/>
<comment type="caution">
    <text evidence="1">The sequence shown here is derived from an EMBL/GenBank/DDBJ whole genome shotgun (WGS) entry which is preliminary data.</text>
</comment>
<name>A0A398CGQ3_9BURK</name>
<keyword evidence="2" id="KW-1185">Reference proteome</keyword>
<organism evidence="1 2">
    <name type="scientific">Simplicispira hankyongi</name>
    <dbReference type="NCBI Taxonomy" id="2315688"/>
    <lineage>
        <taxon>Bacteria</taxon>
        <taxon>Pseudomonadati</taxon>
        <taxon>Pseudomonadota</taxon>
        <taxon>Betaproteobacteria</taxon>
        <taxon>Burkholderiales</taxon>
        <taxon>Comamonadaceae</taxon>
        <taxon>Simplicispira</taxon>
    </lineage>
</organism>
<evidence type="ECO:0000313" key="1">
    <source>
        <dbReference type="EMBL" id="RID98886.1"/>
    </source>
</evidence>
<accession>A0A398CGQ3</accession>
<protein>
    <submittedName>
        <fullName evidence="1">Heme-binding protein</fullName>
    </submittedName>
</protein>
<dbReference type="EMBL" id="QXJC01000002">
    <property type="protein sequence ID" value="RID98886.1"/>
    <property type="molecule type" value="Genomic_DNA"/>
</dbReference>
<evidence type="ECO:0000313" key="2">
    <source>
        <dbReference type="Proteomes" id="UP000266302"/>
    </source>
</evidence>
<proteinExistence type="predicted"/>
<dbReference type="InterPro" id="IPR052517">
    <property type="entry name" value="GlcG_carb_metab_protein"/>
</dbReference>
<dbReference type="InterPro" id="IPR005624">
    <property type="entry name" value="PduO/GlcC-like"/>
</dbReference>
<reference evidence="1 2" key="1">
    <citation type="submission" date="2018-09" db="EMBL/GenBank/DDBJ databases">
        <title>Draft genome of Simplicispira sp. NY-02.</title>
        <authorList>
            <person name="Im W.T."/>
        </authorList>
    </citation>
    <scope>NUCLEOTIDE SEQUENCE [LARGE SCALE GENOMIC DNA]</scope>
    <source>
        <strain evidence="1 2">NY-02</strain>
    </source>
</reference>
<dbReference type="RefSeq" id="WP_119108636.1">
    <property type="nucleotide sequence ID" value="NZ_QXJC01000002.1"/>
</dbReference>
<dbReference type="OrthoDB" id="1684899at2"/>
<gene>
    <name evidence="1" type="ORF">D3F03_06705</name>
</gene>
<dbReference type="PANTHER" id="PTHR34309:SF1">
    <property type="entry name" value="PROTEIN GLCG"/>
    <property type="match status" value="1"/>
</dbReference>
<dbReference type="Proteomes" id="UP000266302">
    <property type="component" value="Unassembled WGS sequence"/>
</dbReference>